<keyword evidence="3" id="KW-1185">Reference proteome</keyword>
<dbReference type="GO" id="GO:0003677">
    <property type="term" value="F:DNA binding"/>
    <property type="evidence" value="ECO:0007669"/>
    <property type="project" value="InterPro"/>
</dbReference>
<evidence type="ECO:0000313" key="2">
    <source>
        <dbReference type="EMBL" id="KGK10800.1"/>
    </source>
</evidence>
<name>A0A099LRR4_9VIBR</name>
<dbReference type="EMBL" id="JMCG01000001">
    <property type="protein sequence ID" value="KGK10800.1"/>
    <property type="molecule type" value="Genomic_DNA"/>
</dbReference>
<organism evidence="2 3">
    <name type="scientific">Vibrio navarrensis</name>
    <dbReference type="NCBI Taxonomy" id="29495"/>
    <lineage>
        <taxon>Bacteria</taxon>
        <taxon>Pseudomonadati</taxon>
        <taxon>Pseudomonadota</taxon>
        <taxon>Gammaproteobacteria</taxon>
        <taxon>Vibrionales</taxon>
        <taxon>Vibrionaceae</taxon>
        <taxon>Vibrio</taxon>
    </lineage>
</organism>
<dbReference type="InterPro" id="IPR006935">
    <property type="entry name" value="Helicase/UvrB_N"/>
</dbReference>
<dbReference type="SUPFAM" id="SSF52540">
    <property type="entry name" value="P-loop containing nucleoside triphosphate hydrolases"/>
    <property type="match status" value="1"/>
</dbReference>
<evidence type="ECO:0000259" key="1">
    <source>
        <dbReference type="Pfam" id="PF04851"/>
    </source>
</evidence>
<gene>
    <name evidence="2" type="ORF">EA26_05600</name>
</gene>
<accession>A0A099LRR4</accession>
<dbReference type="Pfam" id="PF04851">
    <property type="entry name" value="ResIII"/>
    <property type="match status" value="1"/>
</dbReference>
<protein>
    <submittedName>
        <fullName evidence="2">Diguanylate cyclase</fullName>
    </submittedName>
</protein>
<dbReference type="InterPro" id="IPR027417">
    <property type="entry name" value="P-loop_NTPase"/>
</dbReference>
<dbReference type="RefSeq" id="WP_039425061.1">
    <property type="nucleotide sequence ID" value="NZ_JMCG01000001.1"/>
</dbReference>
<dbReference type="STRING" id="29495.EA26_05600"/>
<dbReference type="Proteomes" id="UP000029994">
    <property type="component" value="Unassembled WGS sequence"/>
</dbReference>
<dbReference type="InterPro" id="IPR050742">
    <property type="entry name" value="Helicase_Restrict-Modif_Enz"/>
</dbReference>
<dbReference type="Gene3D" id="3.40.50.300">
    <property type="entry name" value="P-loop containing nucleotide triphosphate hydrolases"/>
    <property type="match status" value="2"/>
</dbReference>
<sequence length="460" mass="51808">MLRAWQADCTERAINKFASSRRPHFFCQATPGAGKTVMAAEVARRLFEEGMIDLVLCFSPSLSVAEGMQKTFAWKLECSFNGGLGSLGGSYTYQSIRFFDDNFWNTISKHRVLVVFDEIHHCSFEEDGRSNSWGVEIVSKIQGLARYTLALSGTPWRSDRLPIVMAEYSDPEGMLICDYQYGLKQAVVDGVCRQPKIVLIDNEHLSITSGGNRQHFASILDCLKQSDISYQSVIHNEEAMHYILNSACKKLAQIRELSPNAGGLVVAASIKHAKDIQKRLVEQFNQSASIVTYHHVNPLNEIESFRHSNVQWIVSVGMISEGTDIPRLQVCCHMSSVKTELYFRQVLGRILRVNDSVNQEAWLYTFAEESLIEFAERIEQDIPDTCMFLKQEEGAQNVADEPISLSSTVSDRIQSSYSQPSTLSWKNISAVIESNNTNNALLYDELRLGQFKQRVIAAFT</sequence>
<proteinExistence type="predicted"/>
<dbReference type="AlphaFoldDB" id="A0A099LRR4"/>
<dbReference type="eggNOG" id="COG1061">
    <property type="taxonomic scope" value="Bacteria"/>
</dbReference>
<evidence type="ECO:0000313" key="3">
    <source>
        <dbReference type="Proteomes" id="UP000029994"/>
    </source>
</evidence>
<dbReference type="GO" id="GO:0005524">
    <property type="term" value="F:ATP binding"/>
    <property type="evidence" value="ECO:0007669"/>
    <property type="project" value="InterPro"/>
</dbReference>
<dbReference type="GO" id="GO:0016787">
    <property type="term" value="F:hydrolase activity"/>
    <property type="evidence" value="ECO:0007669"/>
    <property type="project" value="InterPro"/>
</dbReference>
<dbReference type="GO" id="GO:0005829">
    <property type="term" value="C:cytosol"/>
    <property type="evidence" value="ECO:0007669"/>
    <property type="project" value="TreeGrafter"/>
</dbReference>
<feature type="domain" description="Helicase/UvrB N-terminal" evidence="1">
    <location>
        <begin position="2"/>
        <end position="155"/>
    </location>
</feature>
<reference evidence="2 3" key="1">
    <citation type="submission" date="2014-04" db="EMBL/GenBank/DDBJ databases">
        <title>Genome sequencing of Vibrio navarrensis strains.</title>
        <authorList>
            <person name="Gladney L.M."/>
            <person name="Katz L.S."/>
            <person name="Marino-Ramirez L."/>
            <person name="Jordan I.K."/>
        </authorList>
    </citation>
    <scope>NUCLEOTIDE SEQUENCE [LARGE SCALE GENOMIC DNA]</scope>
    <source>
        <strain evidence="2 3">ATCC 51183</strain>
    </source>
</reference>
<dbReference type="PANTHER" id="PTHR47396">
    <property type="entry name" value="TYPE I RESTRICTION ENZYME ECOKI R PROTEIN"/>
    <property type="match status" value="1"/>
</dbReference>
<dbReference type="PANTHER" id="PTHR47396:SF1">
    <property type="entry name" value="ATP-DEPENDENT HELICASE IRC3-RELATED"/>
    <property type="match status" value="1"/>
</dbReference>
<dbReference type="GeneID" id="43682674"/>
<comment type="caution">
    <text evidence="2">The sequence shown here is derived from an EMBL/GenBank/DDBJ whole genome shotgun (WGS) entry which is preliminary data.</text>
</comment>